<dbReference type="AlphaFoldDB" id="A0AAV8ZHJ4"/>
<evidence type="ECO:0000313" key="3">
    <source>
        <dbReference type="Proteomes" id="UP001162162"/>
    </source>
</evidence>
<evidence type="ECO:0000313" key="2">
    <source>
        <dbReference type="EMBL" id="KAJ8963228.1"/>
    </source>
</evidence>
<sequence length="121" mass="12060">MNAIAVIVFLAALVAVNAGLVVPAGNILQGPSTRTTVVGPDGSVISALAPGGQVITEGEAGAVAQAIPVAHVQAAPLVAAPLAAAPLVAPVLPLAHELEGQYVHDNTEALFDDGSYKPHLY</sequence>
<keyword evidence="1" id="KW-0732">Signal</keyword>
<dbReference type="EMBL" id="JAPWTK010000001">
    <property type="protein sequence ID" value="KAJ8963228.1"/>
    <property type="molecule type" value="Genomic_DNA"/>
</dbReference>
<comment type="caution">
    <text evidence="2">The sequence shown here is derived from an EMBL/GenBank/DDBJ whole genome shotgun (WGS) entry which is preliminary data.</text>
</comment>
<feature type="signal peptide" evidence="1">
    <location>
        <begin position="1"/>
        <end position="18"/>
    </location>
</feature>
<dbReference type="Proteomes" id="UP001162162">
    <property type="component" value="Unassembled WGS sequence"/>
</dbReference>
<organism evidence="2 3">
    <name type="scientific">Aromia moschata</name>
    <dbReference type="NCBI Taxonomy" id="1265417"/>
    <lineage>
        <taxon>Eukaryota</taxon>
        <taxon>Metazoa</taxon>
        <taxon>Ecdysozoa</taxon>
        <taxon>Arthropoda</taxon>
        <taxon>Hexapoda</taxon>
        <taxon>Insecta</taxon>
        <taxon>Pterygota</taxon>
        <taxon>Neoptera</taxon>
        <taxon>Endopterygota</taxon>
        <taxon>Coleoptera</taxon>
        <taxon>Polyphaga</taxon>
        <taxon>Cucujiformia</taxon>
        <taxon>Chrysomeloidea</taxon>
        <taxon>Cerambycidae</taxon>
        <taxon>Cerambycinae</taxon>
        <taxon>Callichromatini</taxon>
        <taxon>Aromia</taxon>
    </lineage>
</organism>
<reference evidence="2" key="1">
    <citation type="journal article" date="2023" name="Insect Mol. Biol.">
        <title>Genome sequencing provides insights into the evolution of gene families encoding plant cell wall-degrading enzymes in longhorned beetles.</title>
        <authorList>
            <person name="Shin N.R."/>
            <person name="Okamura Y."/>
            <person name="Kirsch R."/>
            <person name="Pauchet Y."/>
        </authorList>
    </citation>
    <scope>NUCLEOTIDE SEQUENCE</scope>
    <source>
        <strain evidence="2">AMC_N1</strain>
    </source>
</reference>
<gene>
    <name evidence="2" type="ORF">NQ318_018694</name>
</gene>
<keyword evidence="3" id="KW-1185">Reference proteome</keyword>
<name>A0AAV8ZHJ4_9CUCU</name>
<accession>A0AAV8ZHJ4</accession>
<evidence type="ECO:0000256" key="1">
    <source>
        <dbReference type="SAM" id="SignalP"/>
    </source>
</evidence>
<proteinExistence type="predicted"/>
<protein>
    <submittedName>
        <fullName evidence="2">Uncharacterized protein</fullName>
    </submittedName>
</protein>
<feature type="chain" id="PRO_5043664562" evidence="1">
    <location>
        <begin position="19"/>
        <end position="121"/>
    </location>
</feature>